<sequence>VARGQPSNHPSLRSIPATDPFPSPAAVNSCGLSTRSRAHPSPRFALGSPKSPSDL</sequence>
<evidence type="ECO:0000256" key="1">
    <source>
        <dbReference type="SAM" id="MobiDB-lite"/>
    </source>
</evidence>
<comment type="caution">
    <text evidence="2">The sequence shown here is derived from an EMBL/GenBank/DDBJ whole genome shotgun (WGS) entry which is preliminary data.</text>
</comment>
<protein>
    <submittedName>
        <fullName evidence="2">Uncharacterized protein</fullName>
    </submittedName>
</protein>
<keyword evidence="3" id="KW-1185">Reference proteome</keyword>
<feature type="region of interest" description="Disordered" evidence="1">
    <location>
        <begin position="1"/>
        <end position="55"/>
    </location>
</feature>
<dbReference type="Proteomes" id="UP000481153">
    <property type="component" value="Unassembled WGS sequence"/>
</dbReference>
<accession>A0A6G0XEC5</accession>
<organism evidence="2 3">
    <name type="scientific">Aphanomyces euteiches</name>
    <dbReference type="NCBI Taxonomy" id="100861"/>
    <lineage>
        <taxon>Eukaryota</taxon>
        <taxon>Sar</taxon>
        <taxon>Stramenopiles</taxon>
        <taxon>Oomycota</taxon>
        <taxon>Saprolegniomycetes</taxon>
        <taxon>Saprolegniales</taxon>
        <taxon>Verrucalvaceae</taxon>
        <taxon>Aphanomyces</taxon>
    </lineage>
</organism>
<evidence type="ECO:0000313" key="3">
    <source>
        <dbReference type="Proteomes" id="UP000481153"/>
    </source>
</evidence>
<dbReference type="EMBL" id="VJMJ01000071">
    <property type="protein sequence ID" value="KAF0738587.1"/>
    <property type="molecule type" value="Genomic_DNA"/>
</dbReference>
<feature type="compositionally biased region" description="Polar residues" evidence="1">
    <location>
        <begin position="1"/>
        <end position="11"/>
    </location>
</feature>
<reference evidence="2 3" key="1">
    <citation type="submission" date="2019-07" db="EMBL/GenBank/DDBJ databases">
        <title>Genomics analysis of Aphanomyces spp. identifies a new class of oomycete effector associated with host adaptation.</title>
        <authorList>
            <person name="Gaulin E."/>
        </authorList>
    </citation>
    <scope>NUCLEOTIDE SEQUENCE [LARGE SCALE GENOMIC DNA]</scope>
    <source>
        <strain evidence="2 3">ATCC 201684</strain>
    </source>
</reference>
<gene>
    <name evidence="2" type="ORF">Ae201684_005515</name>
</gene>
<evidence type="ECO:0000313" key="2">
    <source>
        <dbReference type="EMBL" id="KAF0738587.1"/>
    </source>
</evidence>
<feature type="non-terminal residue" evidence="2">
    <location>
        <position position="1"/>
    </location>
</feature>
<name>A0A6G0XEC5_9STRA</name>
<proteinExistence type="predicted"/>
<dbReference type="AlphaFoldDB" id="A0A6G0XEC5"/>